<reference evidence="2" key="1">
    <citation type="journal article" date="2017" name="Nat. Ecol. Evol.">
        <title>Genome expansion and lineage-specific genetic innovations in the forest pathogenic fungi Armillaria.</title>
        <authorList>
            <person name="Sipos G."/>
            <person name="Prasanna A.N."/>
            <person name="Walter M.C."/>
            <person name="O'Connor E."/>
            <person name="Balint B."/>
            <person name="Krizsan K."/>
            <person name="Kiss B."/>
            <person name="Hess J."/>
            <person name="Varga T."/>
            <person name="Slot J."/>
            <person name="Riley R."/>
            <person name="Boka B."/>
            <person name="Rigling D."/>
            <person name="Barry K."/>
            <person name="Lee J."/>
            <person name="Mihaltcheva S."/>
            <person name="LaButti K."/>
            <person name="Lipzen A."/>
            <person name="Waldron R."/>
            <person name="Moloney N.M."/>
            <person name="Sperisen C."/>
            <person name="Kredics L."/>
            <person name="Vagvoelgyi C."/>
            <person name="Patrignani A."/>
            <person name="Fitzpatrick D."/>
            <person name="Nagy I."/>
            <person name="Doyle S."/>
            <person name="Anderson J.B."/>
            <person name="Grigoriev I.V."/>
            <person name="Gueldener U."/>
            <person name="Muensterkoetter M."/>
            <person name="Nagy L.G."/>
        </authorList>
    </citation>
    <scope>NUCLEOTIDE SEQUENCE [LARGE SCALE GENOMIC DNA]</scope>
    <source>
        <strain evidence="2">C18/9</strain>
    </source>
</reference>
<name>A0A284R663_ARMOS</name>
<dbReference type="EMBL" id="FUEG01000005">
    <property type="protein sequence ID" value="SJL04206.1"/>
    <property type="molecule type" value="Genomic_DNA"/>
</dbReference>
<organism evidence="1 2">
    <name type="scientific">Armillaria ostoyae</name>
    <name type="common">Armillaria root rot fungus</name>
    <dbReference type="NCBI Taxonomy" id="47428"/>
    <lineage>
        <taxon>Eukaryota</taxon>
        <taxon>Fungi</taxon>
        <taxon>Dikarya</taxon>
        <taxon>Basidiomycota</taxon>
        <taxon>Agaricomycotina</taxon>
        <taxon>Agaricomycetes</taxon>
        <taxon>Agaricomycetidae</taxon>
        <taxon>Agaricales</taxon>
        <taxon>Marasmiineae</taxon>
        <taxon>Physalacriaceae</taxon>
        <taxon>Armillaria</taxon>
    </lineage>
</organism>
<evidence type="ECO:0000313" key="1">
    <source>
        <dbReference type="EMBL" id="SJL04206.1"/>
    </source>
</evidence>
<dbReference type="Proteomes" id="UP000219338">
    <property type="component" value="Unassembled WGS sequence"/>
</dbReference>
<protein>
    <submittedName>
        <fullName evidence="1">Uncharacterized protein</fullName>
    </submittedName>
</protein>
<evidence type="ECO:0000313" key="2">
    <source>
        <dbReference type="Proteomes" id="UP000219338"/>
    </source>
</evidence>
<dbReference type="AlphaFoldDB" id="A0A284R663"/>
<sequence length="142" mass="15780">MTKAWTLSNREPKTARLSAGLPVDDLIALTIQHPVRTVHTIDLSACIPTLSLFTAVIANIQRRREQSGHGCQREVAMRSLQLVVHAGTLAIANPPHTTMLSFLDVSSAHHSVMLGKLVVFVDACRVQFWRMLERVQRYAQSA</sequence>
<gene>
    <name evidence="1" type="ORF">ARMOST_07567</name>
</gene>
<accession>A0A284R663</accession>
<keyword evidence="2" id="KW-1185">Reference proteome</keyword>
<proteinExistence type="predicted"/>